<evidence type="ECO:0000259" key="2">
    <source>
        <dbReference type="Pfam" id="PF14694"/>
    </source>
</evidence>
<evidence type="ECO:0000259" key="3">
    <source>
        <dbReference type="Pfam" id="PF14695"/>
    </source>
</evidence>
<comment type="caution">
    <text evidence="4">The sequence shown here is derived from an EMBL/GenBank/DDBJ whole genome shotgun (WGS) entry which is preliminary data.</text>
</comment>
<name>A0ABN8N907_9CNID</name>
<keyword evidence="5" id="KW-1185">Reference proteome</keyword>
<feature type="region of interest" description="Disordered" evidence="1">
    <location>
        <begin position="707"/>
        <end position="726"/>
    </location>
</feature>
<organism evidence="4 5">
    <name type="scientific">Porites lobata</name>
    <dbReference type="NCBI Taxonomy" id="104759"/>
    <lineage>
        <taxon>Eukaryota</taxon>
        <taxon>Metazoa</taxon>
        <taxon>Cnidaria</taxon>
        <taxon>Anthozoa</taxon>
        <taxon>Hexacorallia</taxon>
        <taxon>Scleractinia</taxon>
        <taxon>Fungiina</taxon>
        <taxon>Poritidae</taxon>
        <taxon>Porites</taxon>
    </lineage>
</organism>
<dbReference type="Pfam" id="PF14695">
    <property type="entry name" value="LINES_C"/>
    <property type="match status" value="1"/>
</dbReference>
<feature type="domain" description="Protein Lines C-terminal" evidence="3">
    <location>
        <begin position="844"/>
        <end position="879"/>
    </location>
</feature>
<dbReference type="InterPro" id="IPR032794">
    <property type="entry name" value="LINES_N"/>
</dbReference>
<proteinExistence type="predicted"/>
<dbReference type="InterPro" id="IPR029415">
    <property type="entry name" value="Lines_C"/>
</dbReference>
<dbReference type="PANTHER" id="PTHR16057">
    <property type="entry name" value="WINS1, 2 PROTEIN"/>
    <property type="match status" value="1"/>
</dbReference>
<dbReference type="InterPro" id="IPR024875">
    <property type="entry name" value="Protein_Lines"/>
</dbReference>
<evidence type="ECO:0000313" key="5">
    <source>
        <dbReference type="Proteomes" id="UP001159405"/>
    </source>
</evidence>
<dbReference type="PANTHER" id="PTHR16057:SF1">
    <property type="entry name" value="PROTEIN LINES HOMOLOG 1"/>
    <property type="match status" value="1"/>
</dbReference>
<accession>A0ABN8N907</accession>
<dbReference type="EMBL" id="CALNXK010000010">
    <property type="protein sequence ID" value="CAH3042996.1"/>
    <property type="molecule type" value="Genomic_DNA"/>
</dbReference>
<protein>
    <recommendedName>
        <fullName evidence="6">Protein Lines</fullName>
    </recommendedName>
</protein>
<dbReference type="Proteomes" id="UP001159405">
    <property type="component" value="Unassembled WGS sequence"/>
</dbReference>
<evidence type="ECO:0008006" key="6">
    <source>
        <dbReference type="Google" id="ProtNLM"/>
    </source>
</evidence>
<evidence type="ECO:0000256" key="1">
    <source>
        <dbReference type="SAM" id="MobiDB-lite"/>
    </source>
</evidence>
<evidence type="ECO:0000313" key="4">
    <source>
        <dbReference type="EMBL" id="CAH3042996.1"/>
    </source>
</evidence>
<sequence length="885" mass="99649">MYVQKTKWRISESVCRVLLGRFLVMDKLEELYSLVFSSSCFKEAYQKRIFDTLGDLNPHQSQSTIDIDQDNSLLVMLTVIQKLFQGLKTVHCPYLRRIADDLVEEKLLVDKLLDCLGHRNQHVVFSASKAIVIVLQMLSEQMIKVNWFDSLINFICFGKESEHPWRKLYIMELIRKVLQDSRNTVNQKIEDEDFQQVENQACCREHGQDVVYSCIPGSKLAKLFLRHFNFQHILFAFIPFVTRPNGLYSFMKSYLHVGALGDFVTLQACLRFEKAIHDQEKVKKDPISGIKECNLIAFLNCLTEIAKCLHSKCLLSFPCPESTENHYSMVTESADESVGKTQPEDGNHLQITSTTTQLGTIVSTLIQYLHYPRLSSVIFKKILEVSNQVIIIPSSTLSNQKGGCTDFTKMIRTASVSYLSVVECCLLDKVPKCFGRTGFCGTEINSSGPSIALETQRECIDLVALRKAGLILIKSAYIVLKMAQNQEGSLVFQRLSLSCVSLWCTHLPSVAPNMLPLNDTKQNCNHHEFHSLLVSLFVDEDDELVEILLLLLFLYEETKRNVPSSEISASISRQLNPHWLFTAFMESIDFDQSLLLDLLISSETRFLEYLLKYLHFVISDWKAFIQCLESYKGNANYHEVEATGEDFISLDQKQLESVFGLSNDQVAEENRQSFCRKQNKPAAEDGVVLKNKEISVSGESSLNTDINGSFISSQKPGRKRGASRGHVSDAVYSSEISNQPICGVPKKKNQRKVGEIIGLKGIAMAYSSSDESDVEVEDNGEDAGSPIQVNAFNKNTSASCLHSQTTTSLSLDDGNLSVGTFDSQPERENTPTSTVLLSENLDKIMTMLIRLRITITRLSKTGHFPYCASPLLSLMETVEKTYDGC</sequence>
<feature type="domain" description="Protein Lines N-terminal" evidence="2">
    <location>
        <begin position="374"/>
        <end position="627"/>
    </location>
</feature>
<reference evidence="4 5" key="1">
    <citation type="submission" date="2022-05" db="EMBL/GenBank/DDBJ databases">
        <authorList>
            <consortium name="Genoscope - CEA"/>
            <person name="William W."/>
        </authorList>
    </citation>
    <scope>NUCLEOTIDE SEQUENCE [LARGE SCALE GENOMIC DNA]</scope>
</reference>
<gene>
    <name evidence="4" type="ORF">PLOB_00000807</name>
</gene>
<dbReference type="Pfam" id="PF14694">
    <property type="entry name" value="LINES_N"/>
    <property type="match status" value="1"/>
</dbReference>